<dbReference type="RefSeq" id="WP_104699942.1">
    <property type="nucleotide sequence ID" value="NZ_FZPP01000017.1"/>
</dbReference>
<keyword evidence="4" id="KW-0963">Cytoplasm</keyword>
<dbReference type="AlphaFoldDB" id="A0A3D8I3H2"/>
<keyword evidence="9" id="KW-0460">Magnesium</keyword>
<dbReference type="GO" id="GO:0016740">
    <property type="term" value="F:transferase activity"/>
    <property type="evidence" value="ECO:0007669"/>
    <property type="project" value="UniProtKB-KW"/>
</dbReference>
<evidence type="ECO:0000256" key="1">
    <source>
        <dbReference type="ARBA" id="ARBA00004496"/>
    </source>
</evidence>
<accession>A0A3D8I3H2</accession>
<evidence type="ECO:0000256" key="10">
    <source>
        <dbReference type="ARBA" id="ARBA00032441"/>
    </source>
</evidence>
<comment type="caution">
    <text evidence="11">The sequence shown here is derived from an EMBL/GenBank/DDBJ whole genome shotgun (WGS) entry which is preliminary data.</text>
</comment>
<organism evidence="11 12">
    <name type="scientific">Helicobacter marmotae</name>
    <dbReference type="NCBI Taxonomy" id="152490"/>
    <lineage>
        <taxon>Bacteria</taxon>
        <taxon>Pseudomonadati</taxon>
        <taxon>Campylobacterota</taxon>
        <taxon>Epsilonproteobacteria</taxon>
        <taxon>Campylobacterales</taxon>
        <taxon>Helicobacteraceae</taxon>
        <taxon>Helicobacter</taxon>
    </lineage>
</organism>
<keyword evidence="7" id="KW-0547">Nucleotide-binding</keyword>
<dbReference type="NCBIfam" id="TIGR00150">
    <property type="entry name" value="T6A_YjeE"/>
    <property type="match status" value="1"/>
</dbReference>
<evidence type="ECO:0000256" key="9">
    <source>
        <dbReference type="ARBA" id="ARBA00022842"/>
    </source>
</evidence>
<evidence type="ECO:0000256" key="8">
    <source>
        <dbReference type="ARBA" id="ARBA00022840"/>
    </source>
</evidence>
<gene>
    <name evidence="11" type="ORF">CQA63_06200</name>
</gene>
<evidence type="ECO:0000256" key="2">
    <source>
        <dbReference type="ARBA" id="ARBA00007599"/>
    </source>
</evidence>
<dbReference type="GO" id="GO:0046872">
    <property type="term" value="F:metal ion binding"/>
    <property type="evidence" value="ECO:0007669"/>
    <property type="project" value="UniProtKB-KW"/>
</dbReference>
<dbReference type="GO" id="GO:0005524">
    <property type="term" value="F:ATP binding"/>
    <property type="evidence" value="ECO:0007669"/>
    <property type="project" value="UniProtKB-KW"/>
</dbReference>
<dbReference type="Proteomes" id="UP000256599">
    <property type="component" value="Unassembled WGS sequence"/>
</dbReference>
<proteinExistence type="inferred from homology"/>
<dbReference type="OrthoDB" id="9815896at2"/>
<name>A0A3D8I3H2_9HELI</name>
<dbReference type="Pfam" id="PF02367">
    <property type="entry name" value="TsaE"/>
    <property type="match status" value="1"/>
</dbReference>
<evidence type="ECO:0000256" key="4">
    <source>
        <dbReference type="ARBA" id="ARBA00022490"/>
    </source>
</evidence>
<keyword evidence="12" id="KW-1185">Reference proteome</keyword>
<dbReference type="InterPro" id="IPR003442">
    <property type="entry name" value="T6A_TsaE"/>
</dbReference>
<dbReference type="InterPro" id="IPR027417">
    <property type="entry name" value="P-loop_NTPase"/>
</dbReference>
<dbReference type="Gene3D" id="3.40.50.300">
    <property type="entry name" value="P-loop containing nucleotide triphosphate hydrolases"/>
    <property type="match status" value="1"/>
</dbReference>
<evidence type="ECO:0000256" key="7">
    <source>
        <dbReference type="ARBA" id="ARBA00022741"/>
    </source>
</evidence>
<sequence length="143" mass="16543">MSKYELRENELFSLCNKLQAILHNRHIVLLMGDIGSGKTTLVRAFMESQGVQSPVPSPTFNLALCYECPQYSKIYHYDMYAKSLQDMLELGLLDMLDNDGLHFIEWGDWQLQQLLAQNGFNVISIHITPQEQQRIYEVSDEQT</sequence>
<evidence type="ECO:0000256" key="5">
    <source>
        <dbReference type="ARBA" id="ARBA00022694"/>
    </source>
</evidence>
<keyword evidence="8" id="KW-0067">ATP-binding</keyword>
<comment type="subcellular location">
    <subcellularLocation>
        <location evidence="1">Cytoplasm</location>
    </subcellularLocation>
</comment>
<evidence type="ECO:0000256" key="3">
    <source>
        <dbReference type="ARBA" id="ARBA00019010"/>
    </source>
</evidence>
<evidence type="ECO:0000313" key="11">
    <source>
        <dbReference type="EMBL" id="RDU59667.1"/>
    </source>
</evidence>
<keyword evidence="6" id="KW-0479">Metal-binding</keyword>
<protein>
    <recommendedName>
        <fullName evidence="3">tRNA threonylcarbamoyladenosine biosynthesis protein TsaE</fullName>
    </recommendedName>
    <alternativeName>
        <fullName evidence="10">t(6)A37 threonylcarbamoyladenosine biosynthesis protein TsaE</fullName>
    </alternativeName>
</protein>
<dbReference type="EMBL" id="NXLR01000010">
    <property type="protein sequence ID" value="RDU59667.1"/>
    <property type="molecule type" value="Genomic_DNA"/>
</dbReference>
<keyword evidence="11" id="KW-0808">Transferase</keyword>
<dbReference type="PANTHER" id="PTHR33540">
    <property type="entry name" value="TRNA THREONYLCARBAMOYLADENOSINE BIOSYNTHESIS PROTEIN TSAE"/>
    <property type="match status" value="1"/>
</dbReference>
<dbReference type="SUPFAM" id="SSF52540">
    <property type="entry name" value="P-loop containing nucleoside triphosphate hydrolases"/>
    <property type="match status" value="1"/>
</dbReference>
<dbReference type="GO" id="GO:0002949">
    <property type="term" value="P:tRNA threonylcarbamoyladenosine modification"/>
    <property type="evidence" value="ECO:0007669"/>
    <property type="project" value="InterPro"/>
</dbReference>
<reference evidence="11 12" key="1">
    <citation type="submission" date="2018-04" db="EMBL/GenBank/DDBJ databases">
        <title>Novel Campyloabacter and Helicobacter Species and Strains.</title>
        <authorList>
            <person name="Mannion A.J."/>
            <person name="Shen Z."/>
            <person name="Fox J.G."/>
        </authorList>
    </citation>
    <scope>NUCLEOTIDE SEQUENCE [LARGE SCALE GENOMIC DNA]</scope>
    <source>
        <strain evidence="11 12">MIT 98-6070</strain>
    </source>
</reference>
<dbReference type="PANTHER" id="PTHR33540:SF2">
    <property type="entry name" value="TRNA THREONYLCARBAMOYLADENOSINE BIOSYNTHESIS PROTEIN TSAE"/>
    <property type="match status" value="1"/>
</dbReference>
<evidence type="ECO:0000256" key="6">
    <source>
        <dbReference type="ARBA" id="ARBA00022723"/>
    </source>
</evidence>
<dbReference type="GO" id="GO:0005737">
    <property type="term" value="C:cytoplasm"/>
    <property type="evidence" value="ECO:0007669"/>
    <property type="project" value="UniProtKB-SubCell"/>
</dbReference>
<evidence type="ECO:0000313" key="12">
    <source>
        <dbReference type="Proteomes" id="UP000256599"/>
    </source>
</evidence>
<comment type="similarity">
    <text evidence="2">Belongs to the TsaE family.</text>
</comment>
<keyword evidence="5" id="KW-0819">tRNA processing</keyword>